<sequence>MDWIKSILPTIGGLLGGPLGSAAVTAAADALGLSDKSKDAVERALSGGNLTAEQMVALKQADAQFKLKMEELGIKTEELAVADRASARQMQIATGSLVPHIIAILFIGIYLAMMCLLLTGTMKLWEDATLTMLLGGLTSGVAMILGYYFGAAHTQINAKK</sequence>
<evidence type="ECO:0008006" key="8">
    <source>
        <dbReference type="Google" id="ProtNLM"/>
    </source>
</evidence>
<evidence type="ECO:0000313" key="2">
    <source>
        <dbReference type="EMBL" id="CAB4136194.1"/>
    </source>
</evidence>
<evidence type="ECO:0000313" key="5">
    <source>
        <dbReference type="EMBL" id="CAB4200671.1"/>
    </source>
</evidence>
<accession>A0A6J5QI12</accession>
<keyword evidence="1" id="KW-0812">Transmembrane</keyword>
<evidence type="ECO:0000313" key="7">
    <source>
        <dbReference type="EMBL" id="CAB5228037.1"/>
    </source>
</evidence>
<dbReference type="EMBL" id="LR796310">
    <property type="protein sequence ID" value="CAB4136194.1"/>
    <property type="molecule type" value="Genomic_DNA"/>
</dbReference>
<dbReference type="EMBL" id="LR798381">
    <property type="protein sequence ID" value="CAB5228037.1"/>
    <property type="molecule type" value="Genomic_DNA"/>
</dbReference>
<dbReference type="EMBL" id="LR797297">
    <property type="protein sequence ID" value="CAB4200671.1"/>
    <property type="molecule type" value="Genomic_DNA"/>
</dbReference>
<dbReference type="EMBL" id="LR796863">
    <property type="protein sequence ID" value="CAB4171361.1"/>
    <property type="molecule type" value="Genomic_DNA"/>
</dbReference>
<keyword evidence="1" id="KW-0472">Membrane</keyword>
<evidence type="ECO:0000313" key="3">
    <source>
        <dbReference type="EMBL" id="CAB4171361.1"/>
    </source>
</evidence>
<reference evidence="4" key="1">
    <citation type="submission" date="2020-05" db="EMBL/GenBank/DDBJ databases">
        <authorList>
            <person name="Chiriac C."/>
            <person name="Salcher M."/>
            <person name="Ghai R."/>
            <person name="Kavagutti S V."/>
        </authorList>
    </citation>
    <scope>NUCLEOTIDE SEQUENCE</scope>
</reference>
<feature type="transmembrane region" description="Helical" evidence="1">
    <location>
        <begin position="97"/>
        <end position="122"/>
    </location>
</feature>
<protein>
    <recommendedName>
        <fullName evidence="8">Holin of 3TMs, for gene-transfer release</fullName>
    </recommendedName>
</protein>
<evidence type="ECO:0000313" key="4">
    <source>
        <dbReference type="EMBL" id="CAB4183332.1"/>
    </source>
</evidence>
<name>A0A6J5QI12_9CAUD</name>
<evidence type="ECO:0000256" key="1">
    <source>
        <dbReference type="SAM" id="Phobius"/>
    </source>
</evidence>
<feature type="transmembrane region" description="Helical" evidence="1">
    <location>
        <begin position="128"/>
        <end position="150"/>
    </location>
</feature>
<keyword evidence="1" id="KW-1133">Transmembrane helix</keyword>
<dbReference type="EMBL" id="LR797034">
    <property type="protein sequence ID" value="CAB4183332.1"/>
    <property type="molecule type" value="Genomic_DNA"/>
</dbReference>
<organism evidence="4">
    <name type="scientific">uncultured Caudovirales phage</name>
    <dbReference type="NCBI Taxonomy" id="2100421"/>
    <lineage>
        <taxon>Viruses</taxon>
        <taxon>Duplodnaviria</taxon>
        <taxon>Heunggongvirae</taxon>
        <taxon>Uroviricota</taxon>
        <taxon>Caudoviricetes</taxon>
        <taxon>Peduoviridae</taxon>
        <taxon>Maltschvirus</taxon>
        <taxon>Maltschvirus maltsch</taxon>
    </lineage>
</organism>
<proteinExistence type="predicted"/>
<evidence type="ECO:0000313" key="6">
    <source>
        <dbReference type="EMBL" id="CAB4213357.1"/>
    </source>
</evidence>
<gene>
    <name evidence="4" type="ORF">UFOVP1094_54</name>
    <name evidence="5" type="ORF">UFOVP1342_54</name>
    <name evidence="6" type="ORF">UFOVP1450_3</name>
    <name evidence="7" type="ORF">UFOVP1539_42</name>
    <name evidence="2" type="ORF">UFOVP297_30</name>
    <name evidence="3" type="ORF">UFOVP917_52</name>
</gene>
<dbReference type="EMBL" id="LR797400">
    <property type="protein sequence ID" value="CAB4213357.1"/>
    <property type="molecule type" value="Genomic_DNA"/>
</dbReference>